<dbReference type="InterPro" id="IPR056125">
    <property type="entry name" value="DUF7708"/>
</dbReference>
<dbReference type="Pfam" id="PF13374">
    <property type="entry name" value="TPR_10"/>
    <property type="match status" value="2"/>
</dbReference>
<dbReference type="InterPro" id="IPR002182">
    <property type="entry name" value="NB-ARC"/>
</dbReference>
<proteinExistence type="predicted"/>
<dbReference type="SUPFAM" id="SSF48452">
    <property type="entry name" value="TPR-like"/>
    <property type="match status" value="3"/>
</dbReference>
<dbReference type="PROSITE" id="PS50005">
    <property type="entry name" value="TPR"/>
    <property type="match status" value="1"/>
</dbReference>
<organism evidence="5 6">
    <name type="scientific">Madurella fahalii</name>
    <dbReference type="NCBI Taxonomy" id="1157608"/>
    <lineage>
        <taxon>Eukaryota</taxon>
        <taxon>Fungi</taxon>
        <taxon>Dikarya</taxon>
        <taxon>Ascomycota</taxon>
        <taxon>Pezizomycotina</taxon>
        <taxon>Sordariomycetes</taxon>
        <taxon>Sordariomycetidae</taxon>
        <taxon>Sordariales</taxon>
        <taxon>Sordariales incertae sedis</taxon>
        <taxon>Madurella</taxon>
    </lineage>
</organism>
<dbReference type="Proteomes" id="UP001628179">
    <property type="component" value="Unassembled WGS sequence"/>
</dbReference>
<dbReference type="PANTHER" id="PTHR46082">
    <property type="entry name" value="ATP/GTP-BINDING PROTEIN-RELATED"/>
    <property type="match status" value="1"/>
</dbReference>
<dbReference type="SUPFAM" id="SSF52540">
    <property type="entry name" value="P-loop containing nucleoside triphosphate hydrolases"/>
    <property type="match status" value="1"/>
</dbReference>
<dbReference type="Gene3D" id="3.40.50.300">
    <property type="entry name" value="P-loop containing nucleotide triphosphate hydrolases"/>
    <property type="match status" value="1"/>
</dbReference>
<dbReference type="Pfam" id="PF00931">
    <property type="entry name" value="NB-ARC"/>
    <property type="match status" value="1"/>
</dbReference>
<dbReference type="GeneID" id="98170843"/>
<evidence type="ECO:0000256" key="2">
    <source>
        <dbReference type="SAM" id="MobiDB-lite"/>
    </source>
</evidence>
<feature type="domain" description="NB-ARC" evidence="3">
    <location>
        <begin position="326"/>
        <end position="483"/>
    </location>
</feature>
<dbReference type="InterPro" id="IPR011990">
    <property type="entry name" value="TPR-like_helical_dom_sf"/>
</dbReference>
<evidence type="ECO:0000313" key="6">
    <source>
        <dbReference type="Proteomes" id="UP001628179"/>
    </source>
</evidence>
<evidence type="ECO:0000313" key="5">
    <source>
        <dbReference type="EMBL" id="GAB1309888.1"/>
    </source>
</evidence>
<evidence type="ECO:0008006" key="7">
    <source>
        <dbReference type="Google" id="ProtNLM"/>
    </source>
</evidence>
<dbReference type="InterPro" id="IPR053137">
    <property type="entry name" value="NLR-like"/>
</dbReference>
<dbReference type="EMBL" id="BAAFSV010000001">
    <property type="protein sequence ID" value="GAB1309888.1"/>
    <property type="molecule type" value="Genomic_DNA"/>
</dbReference>
<dbReference type="Pfam" id="PF13424">
    <property type="entry name" value="TPR_12"/>
    <property type="match status" value="2"/>
</dbReference>
<gene>
    <name evidence="5" type="ORF">MFIFM68171_00098</name>
</gene>
<feature type="repeat" description="TPR" evidence="1">
    <location>
        <begin position="889"/>
        <end position="922"/>
    </location>
</feature>
<dbReference type="SMART" id="SM00028">
    <property type="entry name" value="TPR"/>
    <property type="match status" value="6"/>
</dbReference>
<keyword evidence="1" id="KW-0802">TPR repeat</keyword>
<evidence type="ECO:0000259" key="4">
    <source>
        <dbReference type="Pfam" id="PF24809"/>
    </source>
</evidence>
<feature type="region of interest" description="Disordered" evidence="2">
    <location>
        <begin position="1"/>
        <end position="29"/>
    </location>
</feature>
<dbReference type="PANTHER" id="PTHR46082:SF6">
    <property type="entry name" value="AAA+ ATPASE DOMAIN-CONTAINING PROTEIN-RELATED"/>
    <property type="match status" value="1"/>
</dbReference>
<evidence type="ECO:0000259" key="3">
    <source>
        <dbReference type="Pfam" id="PF00931"/>
    </source>
</evidence>
<dbReference type="RefSeq" id="XP_070911621.1">
    <property type="nucleotide sequence ID" value="XM_071055520.1"/>
</dbReference>
<comment type="caution">
    <text evidence="5">The sequence shown here is derived from an EMBL/GenBank/DDBJ whole genome shotgun (WGS) entry which is preliminary data.</text>
</comment>
<dbReference type="Gene3D" id="1.25.40.10">
    <property type="entry name" value="Tetratricopeptide repeat domain"/>
    <property type="match status" value="3"/>
</dbReference>
<protein>
    <recommendedName>
        <fullName evidence="7">NB-ARC domain-containing protein</fullName>
    </recommendedName>
</protein>
<dbReference type="InterPro" id="IPR019734">
    <property type="entry name" value="TPR_rpt"/>
</dbReference>
<dbReference type="Pfam" id="PF24809">
    <property type="entry name" value="DUF7708"/>
    <property type="match status" value="1"/>
</dbReference>
<evidence type="ECO:0000256" key="1">
    <source>
        <dbReference type="PROSITE-ProRule" id="PRU00339"/>
    </source>
</evidence>
<name>A0ABQ0FWL0_9PEZI</name>
<reference evidence="5 6" key="1">
    <citation type="submission" date="2024-09" db="EMBL/GenBank/DDBJ databases">
        <title>Itraconazole resistance in Madurella fahalii resulting from another homologue of gene encoding cytochrome P450 14-alpha sterol demethylase (CYP51).</title>
        <authorList>
            <person name="Yoshioka I."/>
            <person name="Fahal A.H."/>
            <person name="Kaneko S."/>
            <person name="Yaguchi T."/>
        </authorList>
    </citation>
    <scope>NUCLEOTIDE SEQUENCE [LARGE SCALE GENOMIC DNA]</scope>
    <source>
        <strain evidence="5 6">IFM 68171</strain>
    </source>
</reference>
<keyword evidence="6" id="KW-1185">Reference proteome</keyword>
<feature type="domain" description="DUF7708" evidence="4">
    <location>
        <begin position="95"/>
        <end position="241"/>
    </location>
</feature>
<sequence>MSRSCQQARGNEPPSFTRPALSSHGSPPFGLKDVYEGAVRELKTRKDNGDLSRSDFDLITRSTGILDLMSQVQDVIVDRQQHAKGRRVLAIGDSVLKKLQAFGSAIDMLVQSVPDVLDMGIVGLLWGTLRFFLLIGLDISNASTDALGLFQDVLQSLPTFELYVDLFGSSKVPLVREPLTALYAEVIHFALLAIRLYSQSTARTIWRATWLSLHDDFKQCTIRIGKASQTLERAAQFEHMSQTSEAVAEQRAEFQETSAFRKEARLFFGRVLSDNNRAHDTTTLQTVNDAPVYLLSGNFTGRERELAQIETFLGPTCSCSEVVPRCAIYGMSGVGKTQLALKYAADAFDRGQYSFVFWISASTNEKISQSFSKMLGLISHPDRYHPDQIMCMNMAKRWLETYNFPSRAGWLLVVDNVEESTAALIQQALPWWNPRGRILAITRGESIAKVIVNPSIRGHHVLEAKVPEIDESVDLFLKEAGEAPERLDNSVSQQVQALVRRLGRLPLAVSNTAAFMASSGKTPGDLLSLYSSRERIQLLSSSCSVAQKSVAAVYRDLFEQLKEDHPDANTLLRFLSFFDPEKIQVNRISEGYKGWLELTASQKSRKENSAELTVASPGILTRLRSIHIHRGRRYKPRDHETKHTPAPPVLESLSAILISPVLLQQSLQHLYDMGLITRFPGVRVVELQMHDLVRCMVRDFNMDQASRTALFNLALTVTCYIFRQVDDRRSPKSWPECEHIVPHIDALRQSTEPANRGNYPDLAWADMEEAGYLLSRGRYADAEGIYREELEGIRRAPQWSQAHHKEGVLQGLADTLQKQGRYNEAERLYLEALGPHTVLEKATLDQLRAAQGLVNIYDKQGRYADAVTLGEKTLKILETKLGECHPDTIQTMHNLGLSYGHTAEFEKAERLFRQALDVEESAEAFGPDHPETLRTVNALANLYDRKNEFSNAAECYKRAIQGREKLFGASHTQTIRSVCGLANVYMREGHLKDAEDLYTRVLNDCEKNLLVDTPDAMRAVHGVASVFISQGRFPESQRMYQRAIAGRVALLGEEHVDTLRSMEGLAFVYTRLGRYDAAEELYRKTLSGKAKTFGTGHAETATTVRNLALMAAARSRSVVRDKDATE</sequence>
<accession>A0ABQ0FWL0</accession>
<dbReference type="InterPro" id="IPR027417">
    <property type="entry name" value="P-loop_NTPase"/>
</dbReference>